<reference evidence="1 2" key="1">
    <citation type="journal article" date="2013" name="Genome Announc.">
        <title>Draft Genome Sequence of Methylophaga lonarensis MPLT, a Haloalkaliphilic (Non-Methane-Utilizing) Methylotroph.</title>
        <authorList>
            <person name="Shetty S.A."/>
            <person name="Marathe N.P."/>
            <person name="Munot H."/>
            <person name="Antony C.P."/>
            <person name="Dhotre D.P."/>
            <person name="Murrell J.C."/>
            <person name="Shouche Y.S."/>
        </authorList>
    </citation>
    <scope>NUCLEOTIDE SEQUENCE [LARGE SCALE GENOMIC DNA]</scope>
    <source>
        <strain evidence="1 2">MPL</strain>
    </source>
</reference>
<gene>
    <name evidence="1" type="ORF">MPL1_07453</name>
</gene>
<accession>M7P0G3</accession>
<dbReference type="SUPFAM" id="SSF47598">
    <property type="entry name" value="Ribbon-helix-helix"/>
    <property type="match status" value="2"/>
</dbReference>
<protein>
    <submittedName>
        <fullName evidence="1">Arc-like DNA binding domain-containing protein</fullName>
    </submittedName>
</protein>
<dbReference type="PATRIC" id="fig|1286106.3.peg.1495"/>
<dbReference type="AlphaFoldDB" id="M7P0G3"/>
<evidence type="ECO:0000313" key="1">
    <source>
        <dbReference type="EMBL" id="EMR12967.1"/>
    </source>
</evidence>
<dbReference type="InterPro" id="IPR013321">
    <property type="entry name" value="Arc_rbn_hlx_hlx"/>
</dbReference>
<sequence>MKLPVVTNYVNNNCLHSCLMSERKGPFGLRLPGTLFDWLKSEADHSSRSTTSEALFQLRNSLDREFCDEQVENFIKNNPPSDNTEAFGLRIPDDLKAILKMHSDNHQMSLNQEIVMRLASEKHHRSISNDVIHAHANGNGFDGETMKITDSEKQFLLVFRKLNTSNKELIIRLIKNLGDSAQNQV</sequence>
<evidence type="ECO:0000313" key="2">
    <source>
        <dbReference type="Proteomes" id="UP000012019"/>
    </source>
</evidence>
<comment type="caution">
    <text evidence="1">The sequence shown here is derived from an EMBL/GenBank/DDBJ whole genome shotgun (WGS) entry which is preliminary data.</text>
</comment>
<dbReference type="Proteomes" id="UP000012019">
    <property type="component" value="Unassembled WGS sequence"/>
</dbReference>
<dbReference type="Gene3D" id="1.10.1220.10">
    <property type="entry name" value="Met repressor-like"/>
    <property type="match status" value="2"/>
</dbReference>
<dbReference type="GO" id="GO:0006355">
    <property type="term" value="P:regulation of DNA-templated transcription"/>
    <property type="evidence" value="ECO:0007669"/>
    <property type="project" value="InterPro"/>
</dbReference>
<dbReference type="EMBL" id="APHR01000037">
    <property type="protein sequence ID" value="EMR12967.1"/>
    <property type="molecule type" value="Genomic_DNA"/>
</dbReference>
<organism evidence="1 2">
    <name type="scientific">Methylophaga lonarensis MPL</name>
    <dbReference type="NCBI Taxonomy" id="1286106"/>
    <lineage>
        <taxon>Bacteria</taxon>
        <taxon>Pseudomonadati</taxon>
        <taxon>Pseudomonadota</taxon>
        <taxon>Gammaproteobacteria</taxon>
        <taxon>Thiotrichales</taxon>
        <taxon>Piscirickettsiaceae</taxon>
        <taxon>Methylophaga</taxon>
    </lineage>
</organism>
<name>M7P0G3_9GAMM</name>
<proteinExistence type="predicted"/>
<dbReference type="InterPro" id="IPR010985">
    <property type="entry name" value="Ribbon_hlx_hlx"/>
</dbReference>
<keyword evidence="2" id="KW-1185">Reference proteome</keyword>
<dbReference type="STRING" id="1286106.MPL1_07453"/>